<comment type="caution">
    <text evidence="1">The sequence shown here is derived from an EMBL/GenBank/DDBJ whole genome shotgun (WGS) entry which is preliminary data.</text>
</comment>
<evidence type="ECO:0000313" key="2">
    <source>
        <dbReference type="Proteomes" id="UP001157418"/>
    </source>
</evidence>
<evidence type="ECO:0000313" key="1">
    <source>
        <dbReference type="EMBL" id="CAH1423805.1"/>
    </source>
</evidence>
<protein>
    <submittedName>
        <fullName evidence="1">Uncharacterized protein</fullName>
    </submittedName>
</protein>
<gene>
    <name evidence="1" type="ORF">LVIROSA_LOCUS11066</name>
</gene>
<reference evidence="1 2" key="1">
    <citation type="submission" date="2022-01" db="EMBL/GenBank/DDBJ databases">
        <authorList>
            <person name="Xiong W."/>
            <person name="Schranz E."/>
        </authorList>
    </citation>
    <scope>NUCLEOTIDE SEQUENCE [LARGE SCALE GENOMIC DNA]</scope>
</reference>
<keyword evidence="2" id="KW-1185">Reference proteome</keyword>
<dbReference type="EMBL" id="CAKMRJ010001112">
    <property type="protein sequence ID" value="CAH1423805.1"/>
    <property type="molecule type" value="Genomic_DNA"/>
</dbReference>
<dbReference type="Proteomes" id="UP001157418">
    <property type="component" value="Unassembled WGS sequence"/>
</dbReference>
<accession>A0AAU9MAP8</accession>
<name>A0AAU9MAP8_9ASTR</name>
<sequence>MLYLKILAKSEAVQRKTLKIFNNGNTIRHSSTLLELSTRRFRMKSKMYQMRQSFGLKLDVWQSGAFRRKSWLCFSSWWLLHLKNIKACQGTKMASISHRGISAWRRGSWEKKAKSAKEIEARKEWEAGFTSASILWRWWSLCQVIRELEFIFRVDICEVHQGSWQGKGVTVPLLILML</sequence>
<proteinExistence type="predicted"/>
<organism evidence="1 2">
    <name type="scientific">Lactuca virosa</name>
    <dbReference type="NCBI Taxonomy" id="75947"/>
    <lineage>
        <taxon>Eukaryota</taxon>
        <taxon>Viridiplantae</taxon>
        <taxon>Streptophyta</taxon>
        <taxon>Embryophyta</taxon>
        <taxon>Tracheophyta</taxon>
        <taxon>Spermatophyta</taxon>
        <taxon>Magnoliopsida</taxon>
        <taxon>eudicotyledons</taxon>
        <taxon>Gunneridae</taxon>
        <taxon>Pentapetalae</taxon>
        <taxon>asterids</taxon>
        <taxon>campanulids</taxon>
        <taxon>Asterales</taxon>
        <taxon>Asteraceae</taxon>
        <taxon>Cichorioideae</taxon>
        <taxon>Cichorieae</taxon>
        <taxon>Lactucinae</taxon>
        <taxon>Lactuca</taxon>
    </lineage>
</organism>
<dbReference type="AlphaFoldDB" id="A0AAU9MAP8"/>